<accession>A0A2H5QUH2</accession>
<organism evidence="1 2">
    <name type="scientific">Citrus unshiu</name>
    <name type="common">Satsuma mandarin</name>
    <name type="synonym">Citrus nobilis var. unshiu</name>
    <dbReference type="NCBI Taxonomy" id="55188"/>
    <lineage>
        <taxon>Eukaryota</taxon>
        <taxon>Viridiplantae</taxon>
        <taxon>Streptophyta</taxon>
        <taxon>Embryophyta</taxon>
        <taxon>Tracheophyta</taxon>
        <taxon>Spermatophyta</taxon>
        <taxon>Magnoliopsida</taxon>
        <taxon>eudicotyledons</taxon>
        <taxon>Gunneridae</taxon>
        <taxon>Pentapetalae</taxon>
        <taxon>rosids</taxon>
        <taxon>malvids</taxon>
        <taxon>Sapindales</taxon>
        <taxon>Rutaceae</taxon>
        <taxon>Aurantioideae</taxon>
        <taxon>Citrus</taxon>
    </lineage>
</organism>
<sequence>MEVKSYQSQVESSLKEYILADPFVPYTSIVGSIFACTMVYDLAQLISVLFTLNVILVSPKYSGSSGVTGPYQPSMTFLLQLCLCTLCFGRILELLGKNQAPRSRSATTTPIRSRSVTTTLVRSRTVTNDLPGYDLGSICT</sequence>
<dbReference type="Proteomes" id="UP000236630">
    <property type="component" value="Unassembled WGS sequence"/>
</dbReference>
<dbReference type="STRING" id="55188.A0A2H5QUH2"/>
<proteinExistence type="predicted"/>
<dbReference type="AlphaFoldDB" id="A0A2H5QUH2"/>
<evidence type="ECO:0000313" key="2">
    <source>
        <dbReference type="Proteomes" id="UP000236630"/>
    </source>
</evidence>
<protein>
    <submittedName>
        <fullName evidence="1">Uncharacterized protein</fullName>
    </submittedName>
</protein>
<reference evidence="1 2" key="1">
    <citation type="journal article" date="2017" name="Front. Genet.">
        <title>Draft sequencing of the heterozygous diploid genome of Satsuma (Citrus unshiu Marc.) using a hybrid assembly approach.</title>
        <authorList>
            <person name="Shimizu T."/>
            <person name="Tanizawa Y."/>
            <person name="Mochizuki T."/>
            <person name="Nagasaki H."/>
            <person name="Yoshioka T."/>
            <person name="Toyoda A."/>
            <person name="Fujiyama A."/>
            <person name="Kaminuma E."/>
            <person name="Nakamura Y."/>
        </authorList>
    </citation>
    <scope>NUCLEOTIDE SEQUENCE [LARGE SCALE GENOMIC DNA]</scope>
    <source>
        <strain evidence="2">cv. Miyagawa wase</strain>
    </source>
</reference>
<keyword evidence="2" id="KW-1185">Reference proteome</keyword>
<evidence type="ECO:0000313" key="1">
    <source>
        <dbReference type="EMBL" id="GAY68223.1"/>
    </source>
</evidence>
<gene>
    <name evidence="1" type="ORF">CUMW_262440</name>
</gene>
<dbReference type="EMBL" id="BDQV01000835">
    <property type="protein sequence ID" value="GAY68223.1"/>
    <property type="molecule type" value="Genomic_DNA"/>
</dbReference>
<name>A0A2H5QUH2_CITUN</name>
<comment type="caution">
    <text evidence="1">The sequence shown here is derived from an EMBL/GenBank/DDBJ whole genome shotgun (WGS) entry which is preliminary data.</text>
</comment>